<keyword evidence="2" id="KW-1185">Reference proteome</keyword>
<organism evidence="1 2">
    <name type="scientific">Leptospira idonii</name>
    <dbReference type="NCBI Taxonomy" id="1193500"/>
    <lineage>
        <taxon>Bacteria</taxon>
        <taxon>Pseudomonadati</taxon>
        <taxon>Spirochaetota</taxon>
        <taxon>Spirochaetia</taxon>
        <taxon>Leptospirales</taxon>
        <taxon>Leptospiraceae</taxon>
        <taxon>Leptospira</taxon>
    </lineage>
</organism>
<dbReference type="RefSeq" id="WP_135759594.1">
    <property type="nucleotide sequence ID" value="NZ_RQHW01000016.1"/>
</dbReference>
<dbReference type="Proteomes" id="UP000298058">
    <property type="component" value="Unassembled WGS sequence"/>
</dbReference>
<dbReference type="AlphaFoldDB" id="A0A4R9M381"/>
<protein>
    <submittedName>
        <fullName evidence="1">Uncharacterized protein</fullName>
    </submittedName>
</protein>
<gene>
    <name evidence="1" type="ORF">EHS15_05775</name>
</gene>
<reference evidence="1" key="1">
    <citation type="journal article" date="2019" name="PLoS Negl. Trop. Dis.">
        <title>Revisiting the worldwide diversity of Leptospira species in the environment.</title>
        <authorList>
            <person name="Vincent A.T."/>
            <person name="Schiettekatte O."/>
            <person name="Bourhy P."/>
            <person name="Veyrier F.J."/>
            <person name="Picardeau M."/>
        </authorList>
    </citation>
    <scope>NUCLEOTIDE SEQUENCE [LARGE SCALE GENOMIC DNA]</scope>
    <source>
        <strain evidence="1">201300427</strain>
    </source>
</reference>
<dbReference type="OrthoDB" id="342225at2"/>
<proteinExistence type="predicted"/>
<evidence type="ECO:0000313" key="2">
    <source>
        <dbReference type="Proteomes" id="UP000298058"/>
    </source>
</evidence>
<name>A0A4R9M381_9LEPT</name>
<sequence length="102" mass="11719">MSETIMLFTILILSSAKLTLIHEKYNLKTKTSIERNEYSFANSQDGFVALSKKITVLQKNEPKRECLFDLSEEEGGYLGKLTRIEKKPVPKSLYELSDLCRN</sequence>
<dbReference type="EMBL" id="RQHW01000016">
    <property type="protein sequence ID" value="TGN20197.1"/>
    <property type="molecule type" value="Genomic_DNA"/>
</dbReference>
<accession>A0A4R9M381</accession>
<evidence type="ECO:0000313" key="1">
    <source>
        <dbReference type="EMBL" id="TGN20197.1"/>
    </source>
</evidence>
<comment type="caution">
    <text evidence="1">The sequence shown here is derived from an EMBL/GenBank/DDBJ whole genome shotgun (WGS) entry which is preliminary data.</text>
</comment>